<dbReference type="AlphaFoldDB" id="A0A5J5FWV9"/>
<organism evidence="1 2">
    <name type="scientific">Affinibrenneria salicis</name>
    <dbReference type="NCBI Taxonomy" id="2590031"/>
    <lineage>
        <taxon>Bacteria</taxon>
        <taxon>Pseudomonadati</taxon>
        <taxon>Pseudomonadota</taxon>
        <taxon>Gammaproteobacteria</taxon>
        <taxon>Enterobacterales</taxon>
        <taxon>Pectobacteriaceae</taxon>
        <taxon>Affinibrenneria</taxon>
    </lineage>
</organism>
<dbReference type="InterPro" id="IPR011042">
    <property type="entry name" value="6-blade_b-propeller_TolB-like"/>
</dbReference>
<keyword evidence="2" id="KW-1185">Reference proteome</keyword>
<dbReference type="OrthoDB" id="626010at2"/>
<dbReference type="InterPro" id="IPR022223">
    <property type="entry name" value="DUF3748"/>
</dbReference>
<evidence type="ECO:0000313" key="2">
    <source>
        <dbReference type="Proteomes" id="UP000335415"/>
    </source>
</evidence>
<accession>A0A5J5FWV9</accession>
<dbReference type="Proteomes" id="UP000335415">
    <property type="component" value="Unassembled WGS sequence"/>
</dbReference>
<proteinExistence type="predicted"/>
<dbReference type="RefSeq" id="WP_150435947.1">
    <property type="nucleotide sequence ID" value="NZ_VYKJ01000008.1"/>
</dbReference>
<dbReference type="EMBL" id="VYKJ01000008">
    <property type="protein sequence ID" value="KAA8998470.1"/>
    <property type="molecule type" value="Genomic_DNA"/>
</dbReference>
<gene>
    <name evidence="1" type="ORF">FJU30_15820</name>
</gene>
<dbReference type="Pfam" id="PF07676">
    <property type="entry name" value="PD40"/>
    <property type="match status" value="1"/>
</dbReference>
<protein>
    <submittedName>
        <fullName evidence="1">DUF3748 domain-containing protein</fullName>
    </submittedName>
</protein>
<dbReference type="SUPFAM" id="SSF82171">
    <property type="entry name" value="DPP6 N-terminal domain-like"/>
    <property type="match status" value="1"/>
</dbReference>
<dbReference type="InterPro" id="IPR011659">
    <property type="entry name" value="WD40"/>
</dbReference>
<name>A0A5J5FWV9_9GAMM</name>
<dbReference type="Gene3D" id="2.120.10.30">
    <property type="entry name" value="TolB, C-terminal domain"/>
    <property type="match status" value="1"/>
</dbReference>
<reference evidence="1 2" key="1">
    <citation type="submission" date="2019-09" db="EMBL/GenBank/DDBJ databases">
        <authorList>
            <person name="Li Y."/>
        </authorList>
    </citation>
    <scope>NUCLEOTIDE SEQUENCE [LARGE SCALE GENOMIC DNA]</scope>
    <source>
        <strain evidence="1 2">L3-3HA</strain>
    </source>
</reference>
<comment type="caution">
    <text evidence="1">The sequence shown here is derived from an EMBL/GenBank/DDBJ whole genome shotgun (WGS) entry which is preliminary data.</text>
</comment>
<dbReference type="Pfam" id="PF12566">
    <property type="entry name" value="DUF3748"/>
    <property type="match status" value="1"/>
</dbReference>
<sequence length="429" mass="47288">MLVVNNEIRLTFNATGSQITNTSIWSMDSEWLVYDVRPAGSSFTGLTIERVNINSLKKEVIYRAGDGAHVGVVTCSPAAPLRYVFIHGPENPDDDWHYDFHHRRGVIVSDERRGRAVTLDACSITAPYVDGALRGGSHVHVFSPDGRLISFTYNDHVLHQRDPALDLRNVGVAVPLRPVSVPRRHAREYDGSHYCVLVSRTTPQPRPGSDEINRAYEEGWVGVHGYRRADGGWQRRALAFIGDTLSSTGEKVPEVFLVDLPERLEDYAAAGDDPLAGTEATLPAPPRGVRQRRLTFTHRRRYPGLVSQPRHWLRASPSGREIAFLMKDDAGIVQLWTISPLGGPPRQVTRSEQSVQSAFSWHPQGGALALVCDNSIMLCDAASGALTRLTERTEIAPSPDAVVFSPDGRYIAFMRAVDGANQVFVVPSA</sequence>
<evidence type="ECO:0000313" key="1">
    <source>
        <dbReference type="EMBL" id="KAA8998470.1"/>
    </source>
</evidence>